<dbReference type="InterPro" id="IPR036397">
    <property type="entry name" value="RNaseH_sf"/>
</dbReference>
<dbReference type="Proteomes" id="UP001235939">
    <property type="component" value="Chromosome 22"/>
</dbReference>
<protein>
    <submittedName>
        <fullName evidence="1">Uncharacterized protein</fullName>
    </submittedName>
</protein>
<gene>
    <name evidence="1" type="ORF">LAZ67_22000875</name>
</gene>
<evidence type="ECO:0000313" key="2">
    <source>
        <dbReference type="Proteomes" id="UP001235939"/>
    </source>
</evidence>
<reference evidence="1 2" key="1">
    <citation type="submission" date="2022-03" db="EMBL/GenBank/DDBJ databases">
        <title>A chromosomal length assembly of Cordylochernes scorpioides.</title>
        <authorList>
            <person name="Zeh D."/>
            <person name="Zeh J."/>
        </authorList>
    </citation>
    <scope>NUCLEOTIDE SEQUENCE [LARGE SCALE GENOMIC DNA]</scope>
    <source>
        <strain evidence="1">IN4F17</strain>
        <tissue evidence="1">Whole Body</tissue>
    </source>
</reference>
<accession>A0ABY6LNZ5</accession>
<organism evidence="1 2">
    <name type="scientific">Cordylochernes scorpioides</name>
    <dbReference type="NCBI Taxonomy" id="51811"/>
    <lineage>
        <taxon>Eukaryota</taxon>
        <taxon>Metazoa</taxon>
        <taxon>Ecdysozoa</taxon>
        <taxon>Arthropoda</taxon>
        <taxon>Chelicerata</taxon>
        <taxon>Arachnida</taxon>
        <taxon>Pseudoscorpiones</taxon>
        <taxon>Cheliferoidea</taxon>
        <taxon>Chernetidae</taxon>
        <taxon>Cordylochernes</taxon>
    </lineage>
</organism>
<dbReference type="Gene3D" id="3.30.420.10">
    <property type="entry name" value="Ribonuclease H-like superfamily/Ribonuclease H"/>
    <property type="match status" value="1"/>
</dbReference>
<name>A0ABY6LNZ5_9ARAC</name>
<sequence>MVEREWRAIPQDAIRTLIDSLPRRVAACIAVRGGRYVKVIQVSNESKFRFISSNRNPISFLFNISQYVFIFVINSYNDAFRDSSLTRGFSGK</sequence>
<keyword evidence="2" id="KW-1185">Reference proteome</keyword>
<proteinExistence type="predicted"/>
<dbReference type="EMBL" id="CP092884">
    <property type="protein sequence ID" value="UYV82793.1"/>
    <property type="molecule type" value="Genomic_DNA"/>
</dbReference>
<evidence type="ECO:0000313" key="1">
    <source>
        <dbReference type="EMBL" id="UYV82793.1"/>
    </source>
</evidence>